<organism evidence="2 3">
    <name type="scientific">Bimuria novae-zelandiae CBS 107.79</name>
    <dbReference type="NCBI Taxonomy" id="1447943"/>
    <lineage>
        <taxon>Eukaryota</taxon>
        <taxon>Fungi</taxon>
        <taxon>Dikarya</taxon>
        <taxon>Ascomycota</taxon>
        <taxon>Pezizomycotina</taxon>
        <taxon>Dothideomycetes</taxon>
        <taxon>Pleosporomycetidae</taxon>
        <taxon>Pleosporales</taxon>
        <taxon>Massarineae</taxon>
        <taxon>Didymosphaeriaceae</taxon>
        <taxon>Bimuria</taxon>
    </lineage>
</organism>
<reference evidence="2" key="1">
    <citation type="journal article" date="2020" name="Stud. Mycol.">
        <title>101 Dothideomycetes genomes: a test case for predicting lifestyles and emergence of pathogens.</title>
        <authorList>
            <person name="Haridas S."/>
            <person name="Albert R."/>
            <person name="Binder M."/>
            <person name="Bloem J."/>
            <person name="Labutti K."/>
            <person name="Salamov A."/>
            <person name="Andreopoulos B."/>
            <person name="Baker S."/>
            <person name="Barry K."/>
            <person name="Bills G."/>
            <person name="Bluhm B."/>
            <person name="Cannon C."/>
            <person name="Castanera R."/>
            <person name="Culley D."/>
            <person name="Daum C."/>
            <person name="Ezra D."/>
            <person name="Gonzalez J."/>
            <person name="Henrissat B."/>
            <person name="Kuo A."/>
            <person name="Liang C."/>
            <person name="Lipzen A."/>
            <person name="Lutzoni F."/>
            <person name="Magnuson J."/>
            <person name="Mondo S."/>
            <person name="Nolan M."/>
            <person name="Ohm R."/>
            <person name="Pangilinan J."/>
            <person name="Park H.-J."/>
            <person name="Ramirez L."/>
            <person name="Alfaro M."/>
            <person name="Sun H."/>
            <person name="Tritt A."/>
            <person name="Yoshinaga Y."/>
            <person name="Zwiers L.-H."/>
            <person name="Turgeon B."/>
            <person name="Goodwin S."/>
            <person name="Spatafora J."/>
            <person name="Crous P."/>
            <person name="Grigoriev I."/>
        </authorList>
    </citation>
    <scope>NUCLEOTIDE SEQUENCE</scope>
    <source>
        <strain evidence="2">CBS 107.79</strain>
    </source>
</reference>
<evidence type="ECO:0000313" key="3">
    <source>
        <dbReference type="Proteomes" id="UP000800036"/>
    </source>
</evidence>
<dbReference type="Proteomes" id="UP000800036">
    <property type="component" value="Unassembled WGS sequence"/>
</dbReference>
<dbReference type="AlphaFoldDB" id="A0A6A5UXX9"/>
<name>A0A6A5UXX9_9PLEO</name>
<feature type="region of interest" description="Disordered" evidence="1">
    <location>
        <begin position="124"/>
        <end position="147"/>
    </location>
</feature>
<accession>A0A6A5UXX9</accession>
<dbReference type="EMBL" id="ML976708">
    <property type="protein sequence ID" value="KAF1969594.1"/>
    <property type="molecule type" value="Genomic_DNA"/>
</dbReference>
<evidence type="ECO:0000313" key="2">
    <source>
        <dbReference type="EMBL" id="KAF1969594.1"/>
    </source>
</evidence>
<keyword evidence="3" id="KW-1185">Reference proteome</keyword>
<gene>
    <name evidence="2" type="ORF">BU23DRAFT_571503</name>
</gene>
<protein>
    <submittedName>
        <fullName evidence="2">Uncharacterized protein</fullName>
    </submittedName>
</protein>
<evidence type="ECO:0000256" key="1">
    <source>
        <dbReference type="SAM" id="MobiDB-lite"/>
    </source>
</evidence>
<sequence>MTNSLAGCRNQQFDEGGWNSTQAKVDKIFHDVDPVARQAVHDARAEIVQSLHNWAGSTLNDKVQEVVTHARHSFQFIIPTMRDTINPSQHAPSSFSTLVGQDPRKASIIRRARVFLDGTTGEAAASLLNTPPPSPIPDPPDDSSHELPDLVSDDLLNGVKPVSEQFLKLREKIISFAKFLDTYPGLTQQRELRPYTLSGSVTDLPWVQLIRKQYCRESVIWAVLHDDFDFDTFGLLKNYDDRLSYSKLVYGDDDWTTNWKVAERNQW</sequence>
<proteinExistence type="predicted"/>